<dbReference type="GO" id="GO:0003677">
    <property type="term" value="F:DNA binding"/>
    <property type="evidence" value="ECO:0007669"/>
    <property type="project" value="InterPro"/>
</dbReference>
<keyword evidence="1 5" id="KW-0678">Repressor</keyword>
<dbReference type="AlphaFoldDB" id="A0A0R2CJF4"/>
<evidence type="ECO:0000259" key="6">
    <source>
        <dbReference type="Pfam" id="PF01628"/>
    </source>
</evidence>
<dbReference type="GO" id="GO:0045892">
    <property type="term" value="P:negative regulation of DNA-templated transcription"/>
    <property type="evidence" value="ECO:0007669"/>
    <property type="project" value="UniProtKB-UniRule"/>
</dbReference>
<dbReference type="SUPFAM" id="SSF46785">
    <property type="entry name" value="Winged helix' DNA-binding domain"/>
    <property type="match status" value="1"/>
</dbReference>
<dbReference type="Proteomes" id="UP000051586">
    <property type="component" value="Unassembled WGS sequence"/>
</dbReference>
<dbReference type="InterPro" id="IPR036388">
    <property type="entry name" value="WH-like_DNA-bd_sf"/>
</dbReference>
<dbReference type="InterPro" id="IPR036390">
    <property type="entry name" value="WH_DNA-bd_sf"/>
</dbReference>
<dbReference type="Gene3D" id="3.30.450.40">
    <property type="match status" value="1"/>
</dbReference>
<keyword evidence="4 5" id="KW-0804">Transcription</keyword>
<comment type="function">
    <text evidence="5">Negative regulator of class I heat shock genes (grpE-dnaK-dnaJ and groELS operons). Prevents heat-shock induction of these operons.</text>
</comment>
<name>A0A0R2CJF4_9LACO</name>
<protein>
    <recommendedName>
        <fullName evidence="5">Heat-inducible transcription repressor HrcA</fullName>
    </recommendedName>
</protein>
<dbReference type="InterPro" id="IPR002571">
    <property type="entry name" value="HrcA"/>
</dbReference>
<evidence type="ECO:0000256" key="4">
    <source>
        <dbReference type="ARBA" id="ARBA00023163"/>
    </source>
</evidence>
<comment type="similarity">
    <text evidence="5">Belongs to the HrcA family.</text>
</comment>
<dbReference type="Gene3D" id="3.30.390.60">
    <property type="entry name" value="Heat-inducible transcription repressor hrca homolog, domain 3"/>
    <property type="match status" value="1"/>
</dbReference>
<dbReference type="Gene3D" id="1.10.10.10">
    <property type="entry name" value="Winged helix-like DNA-binding domain superfamily/Winged helix DNA-binding domain"/>
    <property type="match status" value="1"/>
</dbReference>
<reference evidence="7 8" key="1">
    <citation type="journal article" date="2015" name="Genome Announc.">
        <title>Expanding the biotechnology potential of lactobacilli through comparative genomics of 213 strains and associated genera.</title>
        <authorList>
            <person name="Sun Z."/>
            <person name="Harris H.M."/>
            <person name="McCann A."/>
            <person name="Guo C."/>
            <person name="Argimon S."/>
            <person name="Zhang W."/>
            <person name="Yang X."/>
            <person name="Jeffery I.B."/>
            <person name="Cooney J.C."/>
            <person name="Kagawa T.F."/>
            <person name="Liu W."/>
            <person name="Song Y."/>
            <person name="Salvetti E."/>
            <person name="Wrobel A."/>
            <person name="Rasinkangas P."/>
            <person name="Parkhill J."/>
            <person name="Rea M.C."/>
            <person name="O'Sullivan O."/>
            <person name="Ritari J."/>
            <person name="Douillard F.P."/>
            <person name="Paul Ross R."/>
            <person name="Yang R."/>
            <person name="Briner A.E."/>
            <person name="Felis G.E."/>
            <person name="de Vos W.M."/>
            <person name="Barrangou R."/>
            <person name="Klaenhammer T.R."/>
            <person name="Caufield P.W."/>
            <person name="Cui Y."/>
            <person name="Zhang H."/>
            <person name="O'Toole P.W."/>
        </authorList>
    </citation>
    <scope>NUCLEOTIDE SEQUENCE [LARGE SCALE GENOMIC DNA]</scope>
    <source>
        <strain evidence="7 8">DSM 22689</strain>
    </source>
</reference>
<dbReference type="SUPFAM" id="SSF55781">
    <property type="entry name" value="GAF domain-like"/>
    <property type="match status" value="1"/>
</dbReference>
<sequence>MILKQIVDTYSATGEPVGSKSLAQRLPIRVSSATIRNDMSILSANDYIEKLHTSSGRVPSERGYRYYLDHLAEPAPPDAQYQQYIQELLGGSFQQLDDIVRQSAEVLSELTEYPAITISPESQTGEIVQHLQVLKLNGHHLMAVVIMNTGQVENQAFVVHEDWSTAQLEKATNILNETYAEQPFSLVVKDLATNRLQSLAAVVPNLAVLRHVFQYVLQKFTRDQFFLSGRTKLFPVGVANADDYGQSNSLVDINDDLLSIVDGVISPLSVQLGFELPNNSLRSYSIVSGLYDVGVHGIGRIAIIGPTRMEYPKVMGLVDAFRTELQNRISGYYHGYE</sequence>
<accession>A0A0R2CJF4</accession>
<dbReference type="InterPro" id="IPR021153">
    <property type="entry name" value="HrcA_C"/>
</dbReference>
<evidence type="ECO:0000313" key="7">
    <source>
        <dbReference type="EMBL" id="KRM91402.1"/>
    </source>
</evidence>
<proteinExistence type="inferred from homology"/>
<keyword evidence="3 5" id="KW-0346">Stress response</keyword>
<dbReference type="STRING" id="1423745.GCA_001311215_00343"/>
<comment type="caution">
    <text evidence="7">The sequence shown here is derived from an EMBL/GenBank/DDBJ whole genome shotgun (WGS) entry which is preliminary data.</text>
</comment>
<dbReference type="PATRIC" id="fig|1423745.4.peg.974"/>
<dbReference type="NCBIfam" id="TIGR00331">
    <property type="entry name" value="hrcA"/>
    <property type="match status" value="1"/>
</dbReference>
<keyword evidence="2 5" id="KW-0805">Transcription regulation</keyword>
<evidence type="ECO:0000256" key="2">
    <source>
        <dbReference type="ARBA" id="ARBA00023015"/>
    </source>
</evidence>
<dbReference type="PIRSF" id="PIRSF005485">
    <property type="entry name" value="HrcA"/>
    <property type="match status" value="1"/>
</dbReference>
<dbReference type="InterPro" id="IPR029016">
    <property type="entry name" value="GAF-like_dom_sf"/>
</dbReference>
<dbReference type="PANTHER" id="PTHR34824">
    <property type="entry name" value="HEAT-INDUCIBLE TRANSCRIPTION REPRESSOR HRCA"/>
    <property type="match status" value="1"/>
</dbReference>
<dbReference type="PANTHER" id="PTHR34824:SF1">
    <property type="entry name" value="HEAT-INDUCIBLE TRANSCRIPTION REPRESSOR HRCA"/>
    <property type="match status" value="1"/>
</dbReference>
<organism evidence="7 8">
    <name type="scientific">Fructilactobacillus florum DSM 22689 = JCM 16035</name>
    <dbReference type="NCBI Taxonomy" id="1423745"/>
    <lineage>
        <taxon>Bacteria</taxon>
        <taxon>Bacillati</taxon>
        <taxon>Bacillota</taxon>
        <taxon>Bacilli</taxon>
        <taxon>Lactobacillales</taxon>
        <taxon>Lactobacillaceae</taxon>
        <taxon>Fructilactobacillus</taxon>
    </lineage>
</organism>
<dbReference type="Pfam" id="PF01628">
    <property type="entry name" value="HrcA"/>
    <property type="match status" value="1"/>
</dbReference>
<dbReference type="HAMAP" id="MF_00081">
    <property type="entry name" value="HrcA"/>
    <property type="match status" value="1"/>
</dbReference>
<dbReference type="EMBL" id="AYZI01000005">
    <property type="protein sequence ID" value="KRM91402.1"/>
    <property type="molecule type" value="Genomic_DNA"/>
</dbReference>
<evidence type="ECO:0000313" key="8">
    <source>
        <dbReference type="Proteomes" id="UP000051586"/>
    </source>
</evidence>
<feature type="domain" description="Heat-inducible transcription repressor HrcA C-terminal" evidence="6">
    <location>
        <begin position="97"/>
        <end position="315"/>
    </location>
</feature>
<dbReference type="InterPro" id="IPR023120">
    <property type="entry name" value="WHTH_transcript_rep_HrcA_IDD"/>
</dbReference>
<gene>
    <name evidence="5" type="primary">hrcA</name>
    <name evidence="7" type="ORF">FC87_GL000913</name>
</gene>
<evidence type="ECO:0000256" key="5">
    <source>
        <dbReference type="HAMAP-Rule" id="MF_00081"/>
    </source>
</evidence>
<evidence type="ECO:0000256" key="3">
    <source>
        <dbReference type="ARBA" id="ARBA00023016"/>
    </source>
</evidence>
<evidence type="ECO:0000256" key="1">
    <source>
        <dbReference type="ARBA" id="ARBA00022491"/>
    </source>
</evidence>